<evidence type="ECO:0000256" key="4">
    <source>
        <dbReference type="ARBA" id="ARBA00022741"/>
    </source>
</evidence>
<dbReference type="InterPro" id="IPR055414">
    <property type="entry name" value="LRR_R13L4/SHOC2-like"/>
</dbReference>
<sequence>MAESAVSFLVDQLAAWIRSQSELLGGIQENAERIRYEMGQMRAFLRVADEKEEIDLLLKWVKQVREVAYDAEDVMDEFMIRFAGQQDDSFCGFIKRIVISVKNLKFHRELALEMGAILSRLITISEGQQRYKDIYVSTRGQDSRSVLGRGDALLLEDAEVVGIEKPEKQLIEWISSIDSGLKVISVVGRAGSGKSTLVRKVSADPKVKTRFEAHVWLTVSESFKLEELLRNLIRGLVREVKAETPEGLESMNPHEMKEFVYKFLNHKTYIIVLDDVWKLNVWEAIRYMFPRSGSYGSILITTHFHNIGHAASVQTKGYFYNIHPLPLEESKKLFYKMAFMGSSSCPNHLEEVAEIILKRCEGLPLAIVVIGRLLATKNNIEEQVPTKPKEQGFATVADGRYNRWPDRSRRLAIHNNTINDTTVEIRRFDHLRSVIVLDFVRSLSESFLSKLLGGGSRLLRVLELRDPSLEGIPRDVFKLRHLKYLNMEGTKVKIVPKSISNLENLETLNLSNTNVTEFPIQILSLKLLRHLLVYTYEFHRGYRAFQNKQSFKAPYRIGFLSSLQTISDIEAGELDDGTTTVVREIGKLTNLRIEDDPLESVQNLPSLIELELYHTYVGEGLCFRASKFPSLTNLSLLRLEGLSWVKVENGSMPLLQELNIWDCKLMMGVPSGIEHLTNLQDIDFSDMAEEFVEALDKRKLAHVPKVEVFTLIGSEWQRQCL</sequence>
<dbReference type="Pfam" id="PF18052">
    <property type="entry name" value="Rx_N"/>
    <property type="match status" value="1"/>
</dbReference>
<comment type="caution">
    <text evidence="10">The sequence shown here is derived from an EMBL/GenBank/DDBJ whole genome shotgun (WGS) entry which is preliminary data.</text>
</comment>
<gene>
    <name evidence="10" type="ORF">BUALT_Bualt14G0006700</name>
</gene>
<dbReference type="GO" id="GO:0043531">
    <property type="term" value="F:ADP binding"/>
    <property type="evidence" value="ECO:0007669"/>
    <property type="project" value="InterPro"/>
</dbReference>
<protein>
    <recommendedName>
        <fullName evidence="12">Disease resistance protein RPM1-like</fullName>
    </recommendedName>
</protein>
<keyword evidence="2" id="KW-0433">Leucine-rich repeat</keyword>
<evidence type="ECO:0000259" key="7">
    <source>
        <dbReference type="Pfam" id="PF00931"/>
    </source>
</evidence>
<dbReference type="Proteomes" id="UP000826271">
    <property type="component" value="Unassembled WGS sequence"/>
</dbReference>
<feature type="domain" description="NB-ARC" evidence="7">
    <location>
        <begin position="165"/>
        <end position="342"/>
    </location>
</feature>
<evidence type="ECO:0000256" key="5">
    <source>
        <dbReference type="ARBA" id="ARBA00022821"/>
    </source>
</evidence>
<dbReference type="InterPro" id="IPR032675">
    <property type="entry name" value="LRR_dom_sf"/>
</dbReference>
<dbReference type="GO" id="GO:0051707">
    <property type="term" value="P:response to other organism"/>
    <property type="evidence" value="ECO:0007669"/>
    <property type="project" value="UniProtKB-ARBA"/>
</dbReference>
<dbReference type="SUPFAM" id="SSF52058">
    <property type="entry name" value="L domain-like"/>
    <property type="match status" value="1"/>
</dbReference>
<dbReference type="Pfam" id="PF00931">
    <property type="entry name" value="NB-ARC"/>
    <property type="match status" value="1"/>
</dbReference>
<evidence type="ECO:0000259" key="8">
    <source>
        <dbReference type="Pfam" id="PF18052"/>
    </source>
</evidence>
<feature type="domain" description="Disease resistance N-terminal" evidence="8">
    <location>
        <begin position="5"/>
        <end position="88"/>
    </location>
</feature>
<dbReference type="Gene3D" id="1.10.8.430">
    <property type="entry name" value="Helical domain of apoptotic protease-activating factors"/>
    <property type="match status" value="1"/>
</dbReference>
<dbReference type="GO" id="GO:0005524">
    <property type="term" value="F:ATP binding"/>
    <property type="evidence" value="ECO:0007669"/>
    <property type="project" value="UniProtKB-KW"/>
</dbReference>
<evidence type="ECO:0000256" key="1">
    <source>
        <dbReference type="ARBA" id="ARBA00008894"/>
    </source>
</evidence>
<dbReference type="PANTHER" id="PTHR36766">
    <property type="entry name" value="PLANT BROAD-SPECTRUM MILDEW RESISTANCE PROTEIN RPW8"/>
    <property type="match status" value="1"/>
</dbReference>
<feature type="domain" description="Disease resistance R13L4/SHOC-2-like LRR" evidence="9">
    <location>
        <begin position="457"/>
        <end position="592"/>
    </location>
</feature>
<dbReference type="AlphaFoldDB" id="A0AAV6WKH3"/>
<comment type="similarity">
    <text evidence="1">Belongs to the disease resistance NB-LRR family.</text>
</comment>
<keyword evidence="5" id="KW-0611">Plant defense</keyword>
<dbReference type="Gene3D" id="3.40.50.300">
    <property type="entry name" value="P-loop containing nucleotide triphosphate hydrolases"/>
    <property type="match status" value="1"/>
</dbReference>
<dbReference type="SUPFAM" id="SSF52540">
    <property type="entry name" value="P-loop containing nucleoside triphosphate hydrolases"/>
    <property type="match status" value="1"/>
</dbReference>
<reference evidence="10" key="1">
    <citation type="submission" date="2019-10" db="EMBL/GenBank/DDBJ databases">
        <authorList>
            <person name="Zhang R."/>
            <person name="Pan Y."/>
            <person name="Wang J."/>
            <person name="Ma R."/>
            <person name="Yu S."/>
        </authorList>
    </citation>
    <scope>NUCLEOTIDE SEQUENCE</scope>
    <source>
        <strain evidence="10">LA-IB0</strain>
        <tissue evidence="10">Leaf</tissue>
    </source>
</reference>
<organism evidence="10 11">
    <name type="scientific">Buddleja alternifolia</name>
    <dbReference type="NCBI Taxonomy" id="168488"/>
    <lineage>
        <taxon>Eukaryota</taxon>
        <taxon>Viridiplantae</taxon>
        <taxon>Streptophyta</taxon>
        <taxon>Embryophyta</taxon>
        <taxon>Tracheophyta</taxon>
        <taxon>Spermatophyta</taxon>
        <taxon>Magnoliopsida</taxon>
        <taxon>eudicotyledons</taxon>
        <taxon>Gunneridae</taxon>
        <taxon>Pentapetalae</taxon>
        <taxon>asterids</taxon>
        <taxon>lamiids</taxon>
        <taxon>Lamiales</taxon>
        <taxon>Scrophulariaceae</taxon>
        <taxon>Buddlejeae</taxon>
        <taxon>Buddleja</taxon>
    </lineage>
</organism>
<dbReference type="GO" id="GO:0006952">
    <property type="term" value="P:defense response"/>
    <property type="evidence" value="ECO:0007669"/>
    <property type="project" value="UniProtKB-KW"/>
</dbReference>
<evidence type="ECO:0000313" key="11">
    <source>
        <dbReference type="Proteomes" id="UP000826271"/>
    </source>
</evidence>
<name>A0AAV6WKH3_9LAMI</name>
<dbReference type="Gene3D" id="1.20.5.4130">
    <property type="match status" value="1"/>
</dbReference>
<dbReference type="EMBL" id="WHWC01000014">
    <property type="protein sequence ID" value="KAG8369395.1"/>
    <property type="molecule type" value="Genomic_DNA"/>
</dbReference>
<keyword evidence="3" id="KW-0677">Repeat</keyword>
<dbReference type="InterPro" id="IPR027417">
    <property type="entry name" value="P-loop_NTPase"/>
</dbReference>
<dbReference type="InterPro" id="IPR002182">
    <property type="entry name" value="NB-ARC"/>
</dbReference>
<accession>A0AAV6WKH3</accession>
<dbReference type="Pfam" id="PF23598">
    <property type="entry name" value="LRR_14"/>
    <property type="match status" value="1"/>
</dbReference>
<evidence type="ECO:0000256" key="2">
    <source>
        <dbReference type="ARBA" id="ARBA00022614"/>
    </source>
</evidence>
<evidence type="ECO:0000313" key="10">
    <source>
        <dbReference type="EMBL" id="KAG8369395.1"/>
    </source>
</evidence>
<evidence type="ECO:0008006" key="12">
    <source>
        <dbReference type="Google" id="ProtNLM"/>
    </source>
</evidence>
<dbReference type="PANTHER" id="PTHR36766:SF70">
    <property type="entry name" value="DISEASE RESISTANCE PROTEIN RGA4"/>
    <property type="match status" value="1"/>
</dbReference>
<keyword evidence="6" id="KW-0067">ATP-binding</keyword>
<proteinExistence type="inferred from homology"/>
<dbReference type="InterPro" id="IPR038005">
    <property type="entry name" value="RX-like_CC"/>
</dbReference>
<keyword evidence="11" id="KW-1185">Reference proteome</keyword>
<dbReference type="InterPro" id="IPR041118">
    <property type="entry name" value="Rx_N"/>
</dbReference>
<keyword evidence="4" id="KW-0547">Nucleotide-binding</keyword>
<evidence type="ECO:0000256" key="3">
    <source>
        <dbReference type="ARBA" id="ARBA00022737"/>
    </source>
</evidence>
<evidence type="ECO:0000256" key="6">
    <source>
        <dbReference type="ARBA" id="ARBA00022840"/>
    </source>
</evidence>
<dbReference type="InterPro" id="IPR042197">
    <property type="entry name" value="Apaf_helical"/>
</dbReference>
<dbReference type="CDD" id="cd14798">
    <property type="entry name" value="RX-CC_like"/>
    <property type="match status" value="1"/>
</dbReference>
<evidence type="ECO:0000259" key="9">
    <source>
        <dbReference type="Pfam" id="PF23598"/>
    </source>
</evidence>
<dbReference type="PRINTS" id="PR00364">
    <property type="entry name" value="DISEASERSIST"/>
</dbReference>
<dbReference type="Gene3D" id="3.80.10.10">
    <property type="entry name" value="Ribonuclease Inhibitor"/>
    <property type="match status" value="1"/>
</dbReference>